<evidence type="ECO:0000256" key="1">
    <source>
        <dbReference type="ARBA" id="ARBA00023015"/>
    </source>
</evidence>
<evidence type="ECO:0000256" key="2">
    <source>
        <dbReference type="ARBA" id="ARBA00023125"/>
    </source>
</evidence>
<dbReference type="PANTHER" id="PTHR30136:SF39">
    <property type="entry name" value="TRANSCRIPTIONAL REGULATORY PROTEIN"/>
    <property type="match status" value="1"/>
</dbReference>
<organism evidence="7">
    <name type="scientific">Aurantimonas coralicida</name>
    <dbReference type="NCBI Taxonomy" id="182270"/>
    <lineage>
        <taxon>Bacteria</taxon>
        <taxon>Pseudomonadati</taxon>
        <taxon>Pseudomonadota</taxon>
        <taxon>Alphaproteobacteria</taxon>
        <taxon>Hyphomicrobiales</taxon>
        <taxon>Aurantimonadaceae</taxon>
        <taxon>Aurantimonas</taxon>
    </lineage>
</organism>
<keyword evidence="3" id="KW-0804">Transcription</keyword>
<name>A0A0P0YYX5_9HYPH</name>
<evidence type="ECO:0000313" key="7">
    <source>
        <dbReference type="EMBL" id="BAT26767.1"/>
    </source>
</evidence>
<dbReference type="Gene3D" id="3.30.450.40">
    <property type="match status" value="1"/>
</dbReference>
<dbReference type="AlphaFoldDB" id="A0A0P0YYX5"/>
<dbReference type="SUPFAM" id="SSF46785">
    <property type="entry name" value="Winged helix' DNA-binding domain"/>
    <property type="match status" value="1"/>
</dbReference>
<evidence type="ECO:0000256" key="3">
    <source>
        <dbReference type="ARBA" id="ARBA00023163"/>
    </source>
</evidence>
<dbReference type="Gene3D" id="1.10.10.10">
    <property type="entry name" value="Winged helix-like DNA-binding domain superfamily/Winged helix DNA-binding domain"/>
    <property type="match status" value="1"/>
</dbReference>
<dbReference type="PROSITE" id="PS51078">
    <property type="entry name" value="ICLR_ED"/>
    <property type="match status" value="1"/>
</dbReference>
<dbReference type="EMBL" id="LC066373">
    <property type="protein sequence ID" value="BAT26767.1"/>
    <property type="molecule type" value="Genomic_DNA"/>
</dbReference>
<dbReference type="InterPro" id="IPR050707">
    <property type="entry name" value="HTH_MetabolicPath_Reg"/>
</dbReference>
<reference evidence="7" key="1">
    <citation type="journal article" date="2015" name="Proc. Natl. Acad. Sci. U.S.A.">
        <title>Bacterial clade with the ribosomal RNA operon on a small plasmid rather than the chromosome.</title>
        <authorList>
            <person name="Anda M."/>
            <person name="Ohtsubo Y."/>
            <person name="Okubo T."/>
            <person name="Sugawara M."/>
            <person name="Nagata Y."/>
            <person name="Tsuda M."/>
            <person name="Minamisawa K."/>
            <person name="Mitsui H."/>
        </authorList>
    </citation>
    <scope>NUCLEOTIDE SEQUENCE</scope>
    <source>
        <strain evidence="7">DSM 14790</strain>
    </source>
</reference>
<dbReference type="Pfam" id="PF09339">
    <property type="entry name" value="HTH_IclR"/>
    <property type="match status" value="1"/>
</dbReference>
<dbReference type="InterPro" id="IPR036388">
    <property type="entry name" value="WH-like_DNA-bd_sf"/>
</dbReference>
<evidence type="ECO:0000259" key="6">
    <source>
        <dbReference type="PROSITE" id="PS51078"/>
    </source>
</evidence>
<feature type="region of interest" description="Disordered" evidence="4">
    <location>
        <begin position="270"/>
        <end position="313"/>
    </location>
</feature>
<dbReference type="SMART" id="SM00346">
    <property type="entry name" value="HTH_ICLR"/>
    <property type="match status" value="1"/>
</dbReference>
<dbReference type="InterPro" id="IPR029016">
    <property type="entry name" value="GAF-like_dom_sf"/>
</dbReference>
<protein>
    <submittedName>
        <fullName evidence="7">Transcriptional regulator, IclR family</fullName>
    </submittedName>
</protein>
<keyword evidence="2" id="KW-0238">DNA-binding</keyword>
<sequence length="313" mass="33780">MDIGEARLGGDQPVAREIGGAQSVDRALALLSLISRHAGGVSLSTVVEESGLNRATARRLLLALMRSRLVEQEPVSRRYHLGEEAFVLGVLASRRYGLLDVAMESLIALSARSGDTSFLSVRRDAFAVCLHREEGAYPIRTHALEVGDRHPLGVGGGSLAILATLPDAEIERVLAANREIMAAGYPLYSPEIIREHVALTRARGFAVNPGLVLPNSWAIAKVVHYPDGRVAGALSLSAIDSRMGETRQGELASLIEHEVKAVEARLRQMFAPDGPRQDNMRPQTRPPADKRAAPTGPASGQAASRFELERIRQ</sequence>
<evidence type="ECO:0000259" key="5">
    <source>
        <dbReference type="PROSITE" id="PS51077"/>
    </source>
</evidence>
<dbReference type="Pfam" id="PF01614">
    <property type="entry name" value="IclR_C"/>
    <property type="match status" value="1"/>
</dbReference>
<feature type="domain" description="IclR-ED" evidence="6">
    <location>
        <begin position="84"/>
        <end position="268"/>
    </location>
</feature>
<dbReference type="GO" id="GO:0045892">
    <property type="term" value="P:negative regulation of DNA-templated transcription"/>
    <property type="evidence" value="ECO:0007669"/>
    <property type="project" value="TreeGrafter"/>
</dbReference>
<dbReference type="InterPro" id="IPR036390">
    <property type="entry name" value="WH_DNA-bd_sf"/>
</dbReference>
<keyword evidence="1" id="KW-0805">Transcription regulation</keyword>
<proteinExistence type="predicted"/>
<dbReference type="GO" id="GO:0003700">
    <property type="term" value="F:DNA-binding transcription factor activity"/>
    <property type="evidence" value="ECO:0007669"/>
    <property type="project" value="TreeGrafter"/>
</dbReference>
<dbReference type="PROSITE" id="PS51077">
    <property type="entry name" value="HTH_ICLR"/>
    <property type="match status" value="1"/>
</dbReference>
<accession>A0A0P0YYX5</accession>
<dbReference type="InterPro" id="IPR005471">
    <property type="entry name" value="Tscrpt_reg_IclR_N"/>
</dbReference>
<feature type="domain" description="HTH iclR-type" evidence="5">
    <location>
        <begin position="21"/>
        <end position="83"/>
    </location>
</feature>
<dbReference type="InterPro" id="IPR014757">
    <property type="entry name" value="Tscrpt_reg_IclR_C"/>
</dbReference>
<dbReference type="PANTHER" id="PTHR30136">
    <property type="entry name" value="HELIX-TURN-HELIX TRANSCRIPTIONAL REGULATOR, ICLR FAMILY"/>
    <property type="match status" value="1"/>
</dbReference>
<dbReference type="GO" id="GO:0003677">
    <property type="term" value="F:DNA binding"/>
    <property type="evidence" value="ECO:0007669"/>
    <property type="project" value="UniProtKB-KW"/>
</dbReference>
<evidence type="ECO:0000256" key="4">
    <source>
        <dbReference type="SAM" id="MobiDB-lite"/>
    </source>
</evidence>
<dbReference type="SUPFAM" id="SSF55781">
    <property type="entry name" value="GAF domain-like"/>
    <property type="match status" value="1"/>
</dbReference>